<name>A0A6A6PVZ7_9PEZI</name>
<evidence type="ECO:0000256" key="1">
    <source>
        <dbReference type="ARBA" id="ARBA00004651"/>
    </source>
</evidence>
<dbReference type="InterPro" id="IPR045861">
    <property type="entry name" value="CorA_cytoplasmic_dom"/>
</dbReference>
<evidence type="ECO:0000256" key="8">
    <source>
        <dbReference type="SAM" id="MobiDB-lite"/>
    </source>
</evidence>
<dbReference type="GO" id="GO:0015095">
    <property type="term" value="F:magnesium ion transmembrane transporter activity"/>
    <property type="evidence" value="ECO:0007669"/>
    <property type="project" value="TreeGrafter"/>
</dbReference>
<keyword evidence="5 9" id="KW-0812">Transmembrane</keyword>
<dbReference type="OrthoDB" id="165352at2759"/>
<keyword evidence="11" id="KW-1185">Reference proteome</keyword>
<protein>
    <submittedName>
        <fullName evidence="10">Uncharacterized protein</fullName>
    </submittedName>
</protein>
<dbReference type="EMBL" id="MU001634">
    <property type="protein sequence ID" value="KAF2483849.1"/>
    <property type="molecule type" value="Genomic_DNA"/>
</dbReference>
<evidence type="ECO:0000256" key="5">
    <source>
        <dbReference type="ARBA" id="ARBA00022692"/>
    </source>
</evidence>
<dbReference type="PANTHER" id="PTHR46494">
    <property type="entry name" value="CORA FAMILY METAL ION TRANSPORTER (EUROFUNG)"/>
    <property type="match status" value="1"/>
</dbReference>
<keyword evidence="7 9" id="KW-0472">Membrane</keyword>
<evidence type="ECO:0000256" key="3">
    <source>
        <dbReference type="ARBA" id="ARBA00022448"/>
    </source>
</evidence>
<feature type="transmembrane region" description="Helical" evidence="9">
    <location>
        <begin position="430"/>
        <end position="453"/>
    </location>
</feature>
<dbReference type="GO" id="GO:0050897">
    <property type="term" value="F:cobalt ion binding"/>
    <property type="evidence" value="ECO:0007669"/>
    <property type="project" value="TreeGrafter"/>
</dbReference>
<dbReference type="AlphaFoldDB" id="A0A6A6PVZ7"/>
<dbReference type="GeneID" id="54477875"/>
<evidence type="ECO:0000313" key="10">
    <source>
        <dbReference type="EMBL" id="KAF2483849.1"/>
    </source>
</evidence>
<evidence type="ECO:0000313" key="11">
    <source>
        <dbReference type="Proteomes" id="UP000799767"/>
    </source>
</evidence>
<evidence type="ECO:0000256" key="7">
    <source>
        <dbReference type="ARBA" id="ARBA00023136"/>
    </source>
</evidence>
<dbReference type="RefSeq" id="XP_033590419.1">
    <property type="nucleotide sequence ID" value="XM_033736873.1"/>
</dbReference>
<dbReference type="InterPro" id="IPR045863">
    <property type="entry name" value="CorA_TM1_TM2"/>
</dbReference>
<reference evidence="10" key="1">
    <citation type="journal article" date="2020" name="Stud. Mycol.">
        <title>101 Dothideomycetes genomes: a test case for predicting lifestyles and emergence of pathogens.</title>
        <authorList>
            <person name="Haridas S."/>
            <person name="Albert R."/>
            <person name="Binder M."/>
            <person name="Bloem J."/>
            <person name="Labutti K."/>
            <person name="Salamov A."/>
            <person name="Andreopoulos B."/>
            <person name="Baker S."/>
            <person name="Barry K."/>
            <person name="Bills G."/>
            <person name="Bluhm B."/>
            <person name="Cannon C."/>
            <person name="Castanera R."/>
            <person name="Culley D."/>
            <person name="Daum C."/>
            <person name="Ezra D."/>
            <person name="Gonzalez J."/>
            <person name="Henrissat B."/>
            <person name="Kuo A."/>
            <person name="Liang C."/>
            <person name="Lipzen A."/>
            <person name="Lutzoni F."/>
            <person name="Magnuson J."/>
            <person name="Mondo S."/>
            <person name="Nolan M."/>
            <person name="Ohm R."/>
            <person name="Pangilinan J."/>
            <person name="Park H.-J."/>
            <person name="Ramirez L."/>
            <person name="Alfaro M."/>
            <person name="Sun H."/>
            <person name="Tritt A."/>
            <person name="Yoshinaga Y."/>
            <person name="Zwiers L.-H."/>
            <person name="Turgeon B."/>
            <person name="Goodwin S."/>
            <person name="Spatafora J."/>
            <person name="Crous P."/>
            <person name="Grigoriev I."/>
        </authorList>
    </citation>
    <scope>NUCLEOTIDE SEQUENCE</scope>
    <source>
        <strain evidence="10">CBS 113389</strain>
    </source>
</reference>
<comment type="similarity">
    <text evidence="2">Belongs to the CorA metal ion transporter (MIT) (TC 1.A.35) family.</text>
</comment>
<proteinExistence type="inferred from homology"/>
<accession>A0A6A6PVZ7</accession>
<evidence type="ECO:0000256" key="2">
    <source>
        <dbReference type="ARBA" id="ARBA00009765"/>
    </source>
</evidence>
<keyword evidence="4" id="KW-1003">Cell membrane</keyword>
<gene>
    <name evidence="10" type="ORF">BDY17DRAFT_322747</name>
</gene>
<comment type="subcellular location">
    <subcellularLocation>
        <location evidence="1">Cell membrane</location>
        <topology evidence="1">Multi-pass membrane protein</topology>
    </subcellularLocation>
</comment>
<dbReference type="SUPFAM" id="SSF143865">
    <property type="entry name" value="CorA soluble domain-like"/>
    <property type="match status" value="1"/>
</dbReference>
<dbReference type="PANTHER" id="PTHR46494:SF1">
    <property type="entry name" value="CORA FAMILY METAL ION TRANSPORTER (EUROFUNG)"/>
    <property type="match status" value="1"/>
</dbReference>
<dbReference type="GO" id="GO:0005886">
    <property type="term" value="C:plasma membrane"/>
    <property type="evidence" value="ECO:0007669"/>
    <property type="project" value="UniProtKB-SubCell"/>
</dbReference>
<organism evidence="10 11">
    <name type="scientific">Neohortaea acidophila</name>
    <dbReference type="NCBI Taxonomy" id="245834"/>
    <lineage>
        <taxon>Eukaryota</taxon>
        <taxon>Fungi</taxon>
        <taxon>Dikarya</taxon>
        <taxon>Ascomycota</taxon>
        <taxon>Pezizomycotina</taxon>
        <taxon>Dothideomycetes</taxon>
        <taxon>Dothideomycetidae</taxon>
        <taxon>Mycosphaerellales</taxon>
        <taxon>Teratosphaeriaceae</taxon>
        <taxon>Neohortaea</taxon>
    </lineage>
</organism>
<feature type="compositionally biased region" description="Polar residues" evidence="8">
    <location>
        <begin position="91"/>
        <end position="106"/>
    </location>
</feature>
<dbReference type="SUPFAM" id="SSF144083">
    <property type="entry name" value="Magnesium transport protein CorA, transmembrane region"/>
    <property type="match status" value="1"/>
</dbReference>
<keyword evidence="6 9" id="KW-1133">Transmembrane helix</keyword>
<sequence>MAVTASPLFWLSRTFTATLSQSPLLIRPIVRRRATFATGFNSSRNAYASVSTASRPHLQQRHARSLPPRRIAAQCTRWASQAGAEPGTGSLPANYNKSSKFQSTGESDSDIRIVDYSDKDVQQHTVSTASLQSFLDKNEKPTWASCRWIYANGLNEEVVKTIGHAKGLHRLAIEDVLDTTTSAKVYWYESHCFMELPMQKLVHRQQNDRTAAQADVVLQDAPHRRIVSRDLALSIEQVSVFLTADNTVVTFFENSGGDILRPILTRLNEEQTLIRSTNDPWMLVQAVIDTVVDLSLPIGNASKEVYVLRSGLTVLLNNTNSANGLVKTLIDHREMIASKAPNAMHMSVGAQVYFQDVQDHLTTLSNNTHMSIRSAENLTSLIFNMIAASQNESVRQLTLISSFFLPLTFLTGYFGMNFASMPIVTDHSDAYFWIIATPIMITTLFVLGVRSSWFRSFVWRRRHPSPRQRR</sequence>
<dbReference type="Proteomes" id="UP000799767">
    <property type="component" value="Unassembled WGS sequence"/>
</dbReference>
<dbReference type="Gene3D" id="3.30.460.20">
    <property type="entry name" value="CorA soluble domain-like"/>
    <property type="match status" value="1"/>
</dbReference>
<feature type="region of interest" description="Disordered" evidence="8">
    <location>
        <begin position="82"/>
        <end position="106"/>
    </location>
</feature>
<dbReference type="Pfam" id="PF01544">
    <property type="entry name" value="CorA"/>
    <property type="match status" value="1"/>
</dbReference>
<dbReference type="GO" id="GO:0015087">
    <property type="term" value="F:cobalt ion transmembrane transporter activity"/>
    <property type="evidence" value="ECO:0007669"/>
    <property type="project" value="TreeGrafter"/>
</dbReference>
<evidence type="ECO:0000256" key="4">
    <source>
        <dbReference type="ARBA" id="ARBA00022475"/>
    </source>
</evidence>
<evidence type="ECO:0000256" key="6">
    <source>
        <dbReference type="ARBA" id="ARBA00022989"/>
    </source>
</evidence>
<dbReference type="InterPro" id="IPR002523">
    <property type="entry name" value="MgTranspt_CorA/ZnTranspt_ZntB"/>
</dbReference>
<dbReference type="Gene3D" id="1.20.58.340">
    <property type="entry name" value="Magnesium transport protein CorA, transmembrane region"/>
    <property type="match status" value="2"/>
</dbReference>
<keyword evidence="3" id="KW-0813">Transport</keyword>
<evidence type="ECO:0000256" key="9">
    <source>
        <dbReference type="SAM" id="Phobius"/>
    </source>
</evidence>
<dbReference type="GO" id="GO:0000287">
    <property type="term" value="F:magnesium ion binding"/>
    <property type="evidence" value="ECO:0007669"/>
    <property type="project" value="TreeGrafter"/>
</dbReference>
<feature type="transmembrane region" description="Helical" evidence="9">
    <location>
        <begin position="403"/>
        <end position="424"/>
    </location>
</feature>